<protein>
    <submittedName>
        <fullName evidence="3">Uncharacterized protein</fullName>
    </submittedName>
</protein>
<evidence type="ECO:0000313" key="4">
    <source>
        <dbReference type="Proteomes" id="UP000091956"/>
    </source>
</evidence>
<feature type="coiled-coil region" evidence="1">
    <location>
        <begin position="761"/>
        <end position="795"/>
    </location>
</feature>
<feature type="compositionally biased region" description="Acidic residues" evidence="2">
    <location>
        <begin position="401"/>
        <end position="411"/>
    </location>
</feature>
<gene>
    <name evidence="3" type="ORF">VE01_04963</name>
</gene>
<dbReference type="RefSeq" id="XP_059319791.1">
    <property type="nucleotide sequence ID" value="XM_059463656.1"/>
</dbReference>
<reference evidence="4" key="2">
    <citation type="journal article" date="2018" name="Nat. Commun.">
        <title>Extreme sensitivity to ultraviolet light in the fungal pathogen causing white-nose syndrome of bats.</title>
        <authorList>
            <person name="Palmer J.M."/>
            <person name="Drees K.P."/>
            <person name="Foster J.T."/>
            <person name="Lindner D.L."/>
        </authorList>
    </citation>
    <scope>NUCLEOTIDE SEQUENCE [LARGE SCALE GENOMIC DNA]</scope>
    <source>
        <strain evidence="4">UAMH 10579</strain>
    </source>
</reference>
<feature type="region of interest" description="Disordered" evidence="2">
    <location>
        <begin position="58"/>
        <end position="438"/>
    </location>
</feature>
<feature type="region of interest" description="Disordered" evidence="2">
    <location>
        <begin position="1"/>
        <end position="28"/>
    </location>
</feature>
<feature type="compositionally biased region" description="Basic and acidic residues" evidence="2">
    <location>
        <begin position="259"/>
        <end position="268"/>
    </location>
</feature>
<feature type="region of interest" description="Disordered" evidence="2">
    <location>
        <begin position="731"/>
        <end position="752"/>
    </location>
</feature>
<dbReference type="Proteomes" id="UP000091956">
    <property type="component" value="Unassembled WGS sequence"/>
</dbReference>
<reference evidence="3 4" key="1">
    <citation type="submission" date="2016-03" db="EMBL/GenBank/DDBJ databases">
        <title>Comparative genomics of Pseudogymnoascus destructans, the fungus causing white-nose syndrome of bats.</title>
        <authorList>
            <person name="Palmer J.M."/>
            <person name="Drees K.P."/>
            <person name="Foster J.T."/>
            <person name="Lindner D.L."/>
        </authorList>
    </citation>
    <scope>NUCLEOTIDE SEQUENCE [LARGE SCALE GENOMIC DNA]</scope>
    <source>
        <strain evidence="3 4">UAMH 10579</strain>
    </source>
</reference>
<feature type="coiled-coil region" evidence="1">
    <location>
        <begin position="672"/>
        <end position="717"/>
    </location>
</feature>
<feature type="compositionally biased region" description="Polar residues" evidence="2">
    <location>
        <begin position="153"/>
        <end position="163"/>
    </location>
</feature>
<feature type="compositionally biased region" description="Polar residues" evidence="2">
    <location>
        <begin position="205"/>
        <end position="215"/>
    </location>
</feature>
<feature type="compositionally biased region" description="Polar residues" evidence="2">
    <location>
        <begin position="79"/>
        <end position="97"/>
    </location>
</feature>
<dbReference type="EMBL" id="KV460220">
    <property type="protein sequence ID" value="OBT97770.2"/>
    <property type="molecule type" value="Genomic_DNA"/>
</dbReference>
<proteinExistence type="predicted"/>
<evidence type="ECO:0000256" key="2">
    <source>
        <dbReference type="SAM" id="MobiDB-lite"/>
    </source>
</evidence>
<evidence type="ECO:0000256" key="1">
    <source>
        <dbReference type="SAM" id="Coils"/>
    </source>
</evidence>
<name>A0A1B8GPN3_9PEZI</name>
<feature type="compositionally biased region" description="Basic and acidic residues" evidence="2">
    <location>
        <begin position="412"/>
        <end position="423"/>
    </location>
</feature>
<feature type="compositionally biased region" description="Low complexity" evidence="2">
    <location>
        <begin position="390"/>
        <end position="400"/>
    </location>
</feature>
<dbReference type="AlphaFoldDB" id="A0A1B8GPN3"/>
<evidence type="ECO:0000313" key="3">
    <source>
        <dbReference type="EMBL" id="OBT97770.2"/>
    </source>
</evidence>
<dbReference type="GeneID" id="28838349"/>
<feature type="compositionally biased region" description="Acidic residues" evidence="2">
    <location>
        <begin position="61"/>
        <end position="77"/>
    </location>
</feature>
<keyword evidence="4" id="KW-1185">Reference proteome</keyword>
<keyword evidence="1" id="KW-0175">Coiled coil</keyword>
<feature type="compositionally biased region" description="Polar residues" evidence="2">
    <location>
        <begin position="345"/>
        <end position="358"/>
    </location>
</feature>
<accession>A0A1B8GPN3</accession>
<sequence length="907" mass="101219">MARRNATSAPVAVASKQNQDEEEVAEDGDWEQFVYAERLVADSVATEDQGEFSLLLREQLDAEQEDPEEEDEDEDVSDNVLNVLNNATSTPRTSSRALQDDEPQQDPPFSIRKRVTGLFTEGLRLLGSSGSRPNDNDITDDTSPAEARDDNMQLRSTSASASKAPNKLSRPSVLHQPLNTYKPSPQGSGKPDVYDLHASPEKAATTPTRTQSKQAQGVKRKRNNTAAAKKPPPKEQIKAEAPTRVTRSRGSGEIVEPIDYSRKVEDTGKRKRSGGTVGVEPPPRASRKRNKKVIEDEVDESEDGDRPSTPGNQNLAEEDIPAEEAASPPTLQKPHAVDELPEATPSVSDKGSQSSAASGPSDATAKSIKKGKNATVEDKEDPDDQDFEDSGSGVEYSGSEGELEPESEEEAESKTEEELKPKTEGISPINAAIPRRKRQGELQISIKSPYFGNDFIAASNIIKVTELVDKLGMNQPKDTQNDTEPLRKADTFDGKEIQVLTRNIISSYESIQGLDEHEDPDPVARTEALCSAARDLDRLEVTVRRIIEKKLCDPAKLAARYGGDKGEKWRKRMLKDLFLFVMPDIIRAASAAIFTYGSEGPPGTFDLKEILRYISLVSRLLVIVEDPNNKDHRPVAAHNTALPIRRPYMSIKPLLLGFEIQCKQELQHREDVAEAERQAPILERERRKREEAERLAAEEAQIEHQRRQEEINDAFNQERMKYGLAPVPLAGTQVSQKPQPSEPPQPTEPHQAQELNITAHRIRAEEEVSVLAKEVEALTKKLETAERRATKLRREEQRQLRGYDADDAHEIDYERVEMFPAGNNNAPVTKPWTKTEYEVLADGLRLETGPDKYPNIARRLDRSFDEIFEKALEFKRVIIETLYVPKGIPVPAWIEIIGNEMLPRGRE</sequence>
<feature type="compositionally biased region" description="Polar residues" evidence="2">
    <location>
        <begin position="177"/>
        <end position="187"/>
    </location>
</feature>
<organism evidence="3 4">
    <name type="scientific">Pseudogymnoascus verrucosus</name>
    <dbReference type="NCBI Taxonomy" id="342668"/>
    <lineage>
        <taxon>Eukaryota</taxon>
        <taxon>Fungi</taxon>
        <taxon>Dikarya</taxon>
        <taxon>Ascomycota</taxon>
        <taxon>Pezizomycotina</taxon>
        <taxon>Leotiomycetes</taxon>
        <taxon>Thelebolales</taxon>
        <taxon>Thelebolaceae</taxon>
        <taxon>Pseudogymnoascus</taxon>
    </lineage>
</organism>
<feature type="compositionally biased region" description="Acidic residues" evidence="2">
    <location>
        <begin position="378"/>
        <end position="389"/>
    </location>
</feature>